<keyword evidence="1" id="KW-0732">Signal</keyword>
<dbReference type="OrthoDB" id="4186099at2759"/>
<feature type="signal peptide" evidence="1">
    <location>
        <begin position="1"/>
        <end position="17"/>
    </location>
</feature>
<proteinExistence type="predicted"/>
<organism evidence="2 3">
    <name type="scientific">Ophiocordyceps camponoti-rufipedis</name>
    <dbReference type="NCBI Taxonomy" id="2004952"/>
    <lineage>
        <taxon>Eukaryota</taxon>
        <taxon>Fungi</taxon>
        <taxon>Dikarya</taxon>
        <taxon>Ascomycota</taxon>
        <taxon>Pezizomycotina</taxon>
        <taxon>Sordariomycetes</taxon>
        <taxon>Hypocreomycetidae</taxon>
        <taxon>Hypocreales</taxon>
        <taxon>Ophiocordycipitaceae</taxon>
        <taxon>Ophiocordyceps</taxon>
    </lineage>
</organism>
<reference evidence="2 3" key="1">
    <citation type="submission" date="2017-06" db="EMBL/GenBank/DDBJ databases">
        <title>Ant-infecting Ophiocordyceps genomes reveal a high diversity of potential behavioral manipulation genes and a possible major role for enterotoxins.</title>
        <authorList>
            <person name="De Bekker C."/>
            <person name="Evans H.C."/>
            <person name="Brachmann A."/>
            <person name="Hughes D.P."/>
        </authorList>
    </citation>
    <scope>NUCLEOTIDE SEQUENCE [LARGE SCALE GENOMIC DNA]</scope>
    <source>
        <strain evidence="2 3">Map16</strain>
    </source>
</reference>
<dbReference type="AlphaFoldDB" id="A0A2C5YX49"/>
<evidence type="ECO:0000313" key="3">
    <source>
        <dbReference type="Proteomes" id="UP000226431"/>
    </source>
</evidence>
<keyword evidence="3" id="KW-1185">Reference proteome</keyword>
<accession>A0A2C5YX49</accession>
<dbReference type="Proteomes" id="UP000226431">
    <property type="component" value="Unassembled WGS sequence"/>
</dbReference>
<protein>
    <submittedName>
        <fullName evidence="2">Uncharacterized protein</fullName>
    </submittedName>
</protein>
<name>A0A2C5YX49_9HYPO</name>
<comment type="caution">
    <text evidence="2">The sequence shown here is derived from an EMBL/GenBank/DDBJ whole genome shotgun (WGS) entry which is preliminary data.</text>
</comment>
<evidence type="ECO:0000256" key="1">
    <source>
        <dbReference type="SAM" id="SignalP"/>
    </source>
</evidence>
<sequence>MKTSTASVLLFAAGATAWNCKPGLFYCGSTLRWVSGSSLLAKTAYEKTYRPLEKTEAIDLDQVLFFCKDIEHWHGDDRVVGDLHVTDICPKYGIRTCVDMGAGNSDECQHVD</sequence>
<gene>
    <name evidence="2" type="ORF">CDD80_5236</name>
</gene>
<evidence type="ECO:0000313" key="2">
    <source>
        <dbReference type="EMBL" id="PHH71501.1"/>
    </source>
</evidence>
<feature type="chain" id="PRO_5013174645" evidence="1">
    <location>
        <begin position="18"/>
        <end position="112"/>
    </location>
</feature>
<dbReference type="EMBL" id="NJES01000505">
    <property type="protein sequence ID" value="PHH71501.1"/>
    <property type="molecule type" value="Genomic_DNA"/>
</dbReference>